<dbReference type="GeneID" id="136801519"/>
<evidence type="ECO:0000256" key="5">
    <source>
        <dbReference type="ARBA" id="ARBA00048204"/>
    </source>
</evidence>
<dbReference type="Proteomes" id="UP000594262">
    <property type="component" value="Unplaced"/>
</dbReference>
<reference evidence="7" key="1">
    <citation type="submission" date="2021-01" db="UniProtKB">
        <authorList>
            <consortium name="EnsemblMetazoa"/>
        </authorList>
    </citation>
    <scope>IDENTIFICATION</scope>
</reference>
<evidence type="ECO:0000313" key="8">
    <source>
        <dbReference type="Proteomes" id="UP000594262"/>
    </source>
</evidence>
<dbReference type="RefSeq" id="XP_066914258.1">
    <property type="nucleotide sequence ID" value="XM_067058157.1"/>
</dbReference>
<evidence type="ECO:0000256" key="2">
    <source>
        <dbReference type="ARBA" id="ARBA00035119"/>
    </source>
</evidence>
<keyword evidence="8" id="KW-1185">Reference proteome</keyword>
<organism evidence="7 8">
    <name type="scientific">Clytia hemisphaerica</name>
    <dbReference type="NCBI Taxonomy" id="252671"/>
    <lineage>
        <taxon>Eukaryota</taxon>
        <taxon>Metazoa</taxon>
        <taxon>Cnidaria</taxon>
        <taxon>Hydrozoa</taxon>
        <taxon>Hydroidolina</taxon>
        <taxon>Leptothecata</taxon>
        <taxon>Obeliida</taxon>
        <taxon>Clytiidae</taxon>
        <taxon>Clytia</taxon>
    </lineage>
</organism>
<evidence type="ECO:0000313" key="7">
    <source>
        <dbReference type="EnsemblMetazoa" id="CLYHEMP014786.1"/>
    </source>
</evidence>
<evidence type="ECO:0000256" key="4">
    <source>
        <dbReference type="ARBA" id="ARBA00035393"/>
    </source>
</evidence>
<proteinExistence type="inferred from homology"/>
<evidence type="ECO:0000256" key="1">
    <source>
        <dbReference type="ARBA" id="ARBA00022801"/>
    </source>
</evidence>
<protein>
    <recommendedName>
        <fullName evidence="3 6">Queuosine 5'-phosphate N-glycosylase/hydrolase</fullName>
        <ecNumber evidence="6">3.2.2.-</ecNumber>
    </recommendedName>
    <alternativeName>
        <fullName evidence="4 6">Queuosine-nucleotide N-glycosylase/hydrolase</fullName>
    </alternativeName>
</protein>
<dbReference type="AlphaFoldDB" id="A0A7M5WYE4"/>
<dbReference type="EnsemblMetazoa" id="CLYHEMT014786.1">
    <property type="protein sequence ID" value="CLYHEMP014786.1"/>
    <property type="gene ID" value="CLYHEMG014786"/>
</dbReference>
<dbReference type="PANTHER" id="PTHR21314">
    <property type="entry name" value="QUEUOSINE 5'-PHOSPHATE N-GLYCOSYLASE_HYDROLASE-RELATED"/>
    <property type="match status" value="1"/>
</dbReference>
<dbReference type="PANTHER" id="PTHR21314:SF0">
    <property type="entry name" value="QUEUOSINE 5'-PHOSPHATE N-GLYCOSYLASE_HYDROLASE"/>
    <property type="match status" value="1"/>
</dbReference>
<evidence type="ECO:0000256" key="3">
    <source>
        <dbReference type="ARBA" id="ARBA00035306"/>
    </source>
</evidence>
<evidence type="ECO:0000256" key="6">
    <source>
        <dbReference type="RuleBase" id="RU365002"/>
    </source>
</evidence>
<dbReference type="Pfam" id="PF10343">
    <property type="entry name" value="Q_salvage"/>
    <property type="match status" value="1"/>
</dbReference>
<dbReference type="GO" id="GO:0006400">
    <property type="term" value="P:tRNA modification"/>
    <property type="evidence" value="ECO:0007669"/>
    <property type="project" value="TreeGrafter"/>
</dbReference>
<dbReference type="OrthoDB" id="416777at2759"/>
<sequence>MKQSLNPRDSGKYIAENTKYVQIQHKEIPKAALRLKEVMGRNKYSIKKWKEWPLHPKAMNDDTLHWILTVDTLNFSFWLPRNEPQFQVEYKGKTYEDYEALCACVNRAVEEGILITTASYNKEISLETVNQVFRSSNGTTLPMLKQRWENLRQVGLVLCEKFNGNFANVIKEAGEDVEKLIELVTTNFSCFNDVGCFEGQPVQFQKRVQILIADIWACFEATGHGRFRNIHHLTMFPDYRVPQALLSLGVVTYTDEFMKRVQSEKLLPHGEREEMEIRGCSIHAIELLREHLNKSLMGVENEEPILNSVLIDFYLWDFATENASDLGSFPEHRTRSIYY</sequence>
<keyword evidence="1 6" id="KW-0378">Hydrolase</keyword>
<comment type="catalytic activity">
    <reaction evidence="5 6">
        <text>queuosine 5'-phosphate + H2O = queuine + D-ribose 5-phosphate</text>
        <dbReference type="Rhea" id="RHEA:75387"/>
        <dbReference type="ChEBI" id="CHEBI:15377"/>
        <dbReference type="ChEBI" id="CHEBI:17433"/>
        <dbReference type="ChEBI" id="CHEBI:78346"/>
        <dbReference type="ChEBI" id="CHEBI:194371"/>
    </reaction>
    <physiologicalReaction direction="left-to-right" evidence="5 6">
        <dbReference type="Rhea" id="RHEA:75388"/>
    </physiologicalReaction>
</comment>
<name>A0A7M5WYE4_9CNID</name>
<comment type="function">
    <text evidence="6">Catalyzes the hydrolysis of queuosine 5'-phosphate, releasing the nucleobase queuine (q). Is required for salvage of queuine from exogenous queuosine (Q) that is imported and then converted to queuosine 5'-phosphate intracellularly.</text>
</comment>
<dbReference type="EC" id="3.2.2.-" evidence="6"/>
<dbReference type="GO" id="GO:0016787">
    <property type="term" value="F:hydrolase activity"/>
    <property type="evidence" value="ECO:0007669"/>
    <property type="project" value="UniProtKB-KW"/>
</dbReference>
<accession>A0A7M5WYE4</accession>
<dbReference type="InterPro" id="IPR019438">
    <property type="entry name" value="Q_salvage"/>
</dbReference>
<comment type="similarity">
    <text evidence="2 6">Belongs to the QNG1 protein family.</text>
</comment>